<evidence type="ECO:0000256" key="1">
    <source>
        <dbReference type="SAM" id="Phobius"/>
    </source>
</evidence>
<keyword evidence="1" id="KW-0472">Membrane</keyword>
<name>A0A1W1BES6_9ZZZZ</name>
<organism evidence="2">
    <name type="scientific">hydrothermal vent metagenome</name>
    <dbReference type="NCBI Taxonomy" id="652676"/>
    <lineage>
        <taxon>unclassified sequences</taxon>
        <taxon>metagenomes</taxon>
        <taxon>ecological metagenomes</taxon>
    </lineage>
</organism>
<sequence length="71" mass="8211">MENQQKQTIILWTKRVLGLLAILVWGYAIITISQSPAPFREQVPYCMGSTMLIFGLLTMVYKGLEYWEKQA</sequence>
<evidence type="ECO:0000313" key="2">
    <source>
        <dbReference type="EMBL" id="SFV52046.1"/>
    </source>
</evidence>
<dbReference type="EMBL" id="FPHD01000017">
    <property type="protein sequence ID" value="SFV52046.1"/>
    <property type="molecule type" value="Genomic_DNA"/>
</dbReference>
<accession>A0A1W1BES6</accession>
<keyword evidence="1" id="KW-1133">Transmembrane helix</keyword>
<feature type="transmembrane region" description="Helical" evidence="1">
    <location>
        <begin position="42"/>
        <end position="61"/>
    </location>
</feature>
<dbReference type="AlphaFoldDB" id="A0A1W1BES6"/>
<reference evidence="2" key="1">
    <citation type="submission" date="2016-10" db="EMBL/GenBank/DDBJ databases">
        <authorList>
            <person name="de Groot N.N."/>
        </authorList>
    </citation>
    <scope>NUCLEOTIDE SEQUENCE</scope>
</reference>
<feature type="transmembrane region" description="Helical" evidence="1">
    <location>
        <begin position="12"/>
        <end position="30"/>
    </location>
</feature>
<gene>
    <name evidence="2" type="ORF">MNB_SV-8-1045</name>
</gene>
<protein>
    <submittedName>
        <fullName evidence="2">Uncharacterized protein</fullName>
    </submittedName>
</protein>
<proteinExistence type="predicted"/>
<keyword evidence="1" id="KW-0812">Transmembrane</keyword>